<dbReference type="AlphaFoldDB" id="A0A9Q9AV75"/>
<name>A0A9Q9AV75_9PEZI</name>
<accession>A0A9Q9AV75</accession>
<evidence type="ECO:0000313" key="2">
    <source>
        <dbReference type="Proteomes" id="UP001056384"/>
    </source>
</evidence>
<keyword evidence="2" id="KW-1185">Reference proteome</keyword>
<reference evidence="1" key="1">
    <citation type="submission" date="2022-06" db="EMBL/GenBank/DDBJ databases">
        <title>Complete genome sequences of two strains of the flax pathogen Septoria linicola.</title>
        <authorList>
            <person name="Lapalu N."/>
            <person name="Simon A."/>
            <person name="Demenou B."/>
            <person name="Paumier D."/>
            <person name="Guillot M.-P."/>
            <person name="Gout L."/>
            <person name="Valade R."/>
        </authorList>
    </citation>
    <scope>NUCLEOTIDE SEQUENCE</scope>
    <source>
        <strain evidence="1">SE15195</strain>
    </source>
</reference>
<sequence length="173" mass="19584">MAPLTASQKVLGTTELLEQILLQLSQERLVNAELFPTTHGPDYKAYGLDDKLKTVLHPFSPHVISWNEHPSMLHGEICIDMELRWSKYAAAKPIRPAKDGLSCEDEAASWNKIQLVPSGAALQFEFFAMYNSVYGSRMNNCTLRELVESSWQGWERIEKGRRDMIDSASEILS</sequence>
<proteinExistence type="predicted"/>
<dbReference type="EMBL" id="CP099424">
    <property type="protein sequence ID" value="USW55730.1"/>
    <property type="molecule type" value="Genomic_DNA"/>
</dbReference>
<protein>
    <submittedName>
        <fullName evidence="1">Uncharacterized protein</fullName>
    </submittedName>
</protein>
<organism evidence="1 2">
    <name type="scientific">Septoria linicola</name>
    <dbReference type="NCBI Taxonomy" id="215465"/>
    <lineage>
        <taxon>Eukaryota</taxon>
        <taxon>Fungi</taxon>
        <taxon>Dikarya</taxon>
        <taxon>Ascomycota</taxon>
        <taxon>Pezizomycotina</taxon>
        <taxon>Dothideomycetes</taxon>
        <taxon>Dothideomycetidae</taxon>
        <taxon>Mycosphaerellales</taxon>
        <taxon>Mycosphaerellaceae</taxon>
        <taxon>Septoria</taxon>
    </lineage>
</organism>
<evidence type="ECO:0000313" key="1">
    <source>
        <dbReference type="EMBL" id="USW55730.1"/>
    </source>
</evidence>
<dbReference type="Proteomes" id="UP001056384">
    <property type="component" value="Chromosome 7"/>
</dbReference>
<gene>
    <name evidence="1" type="ORF">Slin15195_G090490</name>
</gene>